<sequence length="383" mass="39990">MKSLDQFMNKMMASARLVQNKDVASATATIQQALAQAGLMPGQGQGAAPASKDATAFVDINPAPDWQAQLRKGQAAMRAAGVGVGIGVPQNDDVAVMDDVAGGTFTAGVFSNAAGRRRYKLYIPSQPATAPRPLIVMLHGCTQNPDDFALGTGMNRLAEEANCLVLYPEQDSASNRTQCWNWFESGHQARDAGEPGIIAGLTRQIVKEHGADPAQVFVAGMSAGGAMAAVLGAEYPDLFAAVGVHSGLPAGSGRDMITGLQAMKKPAKGRALREAVPVIVFHGSTDHVVAPANGDAVLQQYVGAHAGLHAAPLSVRHDDAAHGGRRCRRSVWRDDAGRAMAEQWVVQGAGHAWAGGNAAGSHTDAAGPSASKEMLRFFLKECR</sequence>
<keyword evidence="1" id="KW-0732">Signal</keyword>
<dbReference type="Proteomes" id="UP000540787">
    <property type="component" value="Unassembled WGS sequence"/>
</dbReference>
<dbReference type="PANTHER" id="PTHR43037:SF1">
    <property type="entry name" value="BLL1128 PROTEIN"/>
    <property type="match status" value="1"/>
</dbReference>
<accession>A0A7W9X1Y6</accession>
<dbReference type="Gene3D" id="3.40.50.1820">
    <property type="entry name" value="alpha/beta hydrolase"/>
    <property type="match status" value="1"/>
</dbReference>
<proteinExistence type="predicted"/>
<dbReference type="Pfam" id="PF10503">
    <property type="entry name" value="Esterase_PHB"/>
    <property type="match status" value="1"/>
</dbReference>
<organism evidence="3 4">
    <name type="scientific">Massilia aurea</name>
    <dbReference type="NCBI Taxonomy" id="373040"/>
    <lineage>
        <taxon>Bacteria</taxon>
        <taxon>Pseudomonadati</taxon>
        <taxon>Pseudomonadota</taxon>
        <taxon>Betaproteobacteria</taxon>
        <taxon>Burkholderiales</taxon>
        <taxon>Oxalobacteraceae</taxon>
        <taxon>Telluria group</taxon>
        <taxon>Massilia</taxon>
    </lineage>
</organism>
<dbReference type="PANTHER" id="PTHR43037">
    <property type="entry name" value="UNNAMED PRODUCT-RELATED"/>
    <property type="match status" value="1"/>
</dbReference>
<dbReference type="RefSeq" id="WP_183555572.1">
    <property type="nucleotide sequence ID" value="NZ_JACHBX010000003.1"/>
</dbReference>
<keyword evidence="2" id="KW-0378">Hydrolase</keyword>
<dbReference type="AlphaFoldDB" id="A0A7W9X1Y6"/>
<keyword evidence="4" id="KW-1185">Reference proteome</keyword>
<dbReference type="SUPFAM" id="SSF53474">
    <property type="entry name" value="alpha/beta-Hydrolases"/>
    <property type="match status" value="2"/>
</dbReference>
<dbReference type="GO" id="GO:0016787">
    <property type="term" value="F:hydrolase activity"/>
    <property type="evidence" value="ECO:0007669"/>
    <property type="project" value="UniProtKB-KW"/>
</dbReference>
<evidence type="ECO:0000256" key="2">
    <source>
        <dbReference type="ARBA" id="ARBA00022801"/>
    </source>
</evidence>
<dbReference type="NCBIfam" id="TIGR01840">
    <property type="entry name" value="esterase_phb"/>
    <property type="match status" value="1"/>
</dbReference>
<dbReference type="EMBL" id="JACHBX010000003">
    <property type="protein sequence ID" value="MBB6134913.1"/>
    <property type="molecule type" value="Genomic_DNA"/>
</dbReference>
<evidence type="ECO:0000313" key="4">
    <source>
        <dbReference type="Proteomes" id="UP000540787"/>
    </source>
</evidence>
<protein>
    <submittedName>
        <fullName evidence="3">Poly(Hydroxyalkanoate) depolymerase family esterase</fullName>
    </submittedName>
</protein>
<dbReference type="InterPro" id="IPR029058">
    <property type="entry name" value="AB_hydrolase_fold"/>
</dbReference>
<evidence type="ECO:0000256" key="1">
    <source>
        <dbReference type="ARBA" id="ARBA00022729"/>
    </source>
</evidence>
<gene>
    <name evidence="3" type="ORF">HD842_003071</name>
</gene>
<comment type="caution">
    <text evidence="3">The sequence shown here is derived from an EMBL/GenBank/DDBJ whole genome shotgun (WGS) entry which is preliminary data.</text>
</comment>
<name>A0A7W9X1Y6_9BURK</name>
<dbReference type="InterPro" id="IPR010126">
    <property type="entry name" value="Esterase_phb"/>
</dbReference>
<dbReference type="InterPro" id="IPR050955">
    <property type="entry name" value="Plant_Biomass_Hydrol_Est"/>
</dbReference>
<reference evidence="3 4" key="1">
    <citation type="submission" date="2020-08" db="EMBL/GenBank/DDBJ databases">
        <title>The Agave Microbiome: Exploring the role of microbial communities in plant adaptations to desert environments.</title>
        <authorList>
            <person name="Partida-Martinez L.P."/>
        </authorList>
    </citation>
    <scope>NUCLEOTIDE SEQUENCE [LARGE SCALE GENOMIC DNA]</scope>
    <source>
        <strain evidence="3 4">AT3.2</strain>
    </source>
</reference>
<evidence type="ECO:0000313" key="3">
    <source>
        <dbReference type="EMBL" id="MBB6134913.1"/>
    </source>
</evidence>
<dbReference type="GO" id="GO:0005576">
    <property type="term" value="C:extracellular region"/>
    <property type="evidence" value="ECO:0007669"/>
    <property type="project" value="InterPro"/>
</dbReference>